<accession>A0ACB7CEL9</accession>
<reference evidence="1 2" key="1">
    <citation type="journal article" date="2021" name="Commun. Biol.">
        <title>Genomic insights into the host specific adaptation of the Pneumocystis genus.</title>
        <authorList>
            <person name="Cisse O.H."/>
            <person name="Ma L."/>
            <person name="Dekker J.P."/>
            <person name="Khil P.P."/>
            <person name="Youn J.-H."/>
            <person name="Brenchley J.M."/>
            <person name="Blair R."/>
            <person name="Pahar B."/>
            <person name="Chabe M."/>
            <person name="Van Rompay K.K.A."/>
            <person name="Keesler R."/>
            <person name="Sukura A."/>
            <person name="Hirsch V."/>
            <person name="Kutty G."/>
            <person name="Liu Y."/>
            <person name="Peng L."/>
            <person name="Chen J."/>
            <person name="Song J."/>
            <person name="Weissenbacher-Lang C."/>
            <person name="Xu J."/>
            <person name="Upham N.S."/>
            <person name="Stajich J.E."/>
            <person name="Cuomo C.A."/>
            <person name="Cushion M.T."/>
            <person name="Kovacs J.A."/>
        </authorList>
    </citation>
    <scope>NUCLEOTIDE SEQUENCE [LARGE SCALE GENOMIC DNA]</scope>
    <source>
        <strain evidence="1 2">RABM</strain>
    </source>
</reference>
<dbReference type="Proteomes" id="UP000768646">
    <property type="component" value="Unassembled WGS sequence"/>
</dbReference>
<evidence type="ECO:0000313" key="1">
    <source>
        <dbReference type="EMBL" id="KAG4306111.1"/>
    </source>
</evidence>
<evidence type="ECO:0000313" key="2">
    <source>
        <dbReference type="Proteomes" id="UP000768646"/>
    </source>
</evidence>
<keyword evidence="2" id="KW-1185">Reference proteome</keyword>
<sequence length="1436" mass="165842">MEDSNKFCSFSECGLITVFHQDTFRQKSTDNCIHLETRIDLDKIRRSLYSGKKDQRSCCCGFFCIGLDEDHIVKHAHQEPTHCLFVNIKNTIILCCVCKSEFSFQDNMSLEIKEVQKLFRRKFCGYQKVKNEKKSVKGTCRSFKYKSLVPGLQNLGNTCYFNSVCIVYHWIVLLVFNKYFKVMQVLAASLPLHDVICIKPFFDPFSTQVKGTGSLIIAFIEYLNTVYSCMSENTIFKPQKLFSQIQKKHKQFTPSKQQDAHELLRYFLDSLSMEESSNVFTKNVPEKLSKCKQKTQGESDLSCMLDTRCENINGTNNDALNKNTTFIDKLFGGRLASVVVCNGCKSVSTSYEKFQDISLSIKTSDTCNTKANNKYNFSKKTRKKKSASNNLFNCLETSCSKLNDCLERISDEKSPSAELENISETCLFFKELSVDSLEENASDSSKHIYMNSDAVETVKAESEYIDLLLFERNNINEKKNSWNLEDSLRLFTSVEVLENENGYACEECAKRLCSNTKNKVCKSSQASQRGFRLSNVKSSKSCIVSLSDDSSEHSFSTKTLASDFCSQSSESHIFVSHMPNSDHQAKQTSHTSSDGFTNTSFLNSEYPSSGVSDQKFVLSSAFKRFLIDLPLPPILILHLKRFQQSIGRFRSSFKKIDTFVDFPETLDLTDYVTPRLRSGPGLSYMLTGVIVHIGTLTHGHYASYILTHKIQPLDESASGTLIESNSLNSLNSPNISQRPLRQWVFANDTLTRPATWDEVRQSAGYLFVYEQIRDIPGNCDREELFFKFMWMCDSQELSNKDVSLETGRLSVYILWEIECGYLGPQFLKADLLHIQQMQACMEKRLEYVNKDKSDDFSNEKSENVTDDIVLSLKIKSYYENIDQETDYEESDVIEDSKGNMENSSKIDRYGFFSSFQKLPKQKNKIISQFKSIEFRNKFIRKKKRIILDVPLDLCFHKLLNQDNIVWYKEGYDVSKKEINRIEKWRSMAIISRIDGNTEYTFSDTKKLAKRVFKGIPDSWRSAAWYSFLSCSAKKNGSKYTDSELKMKYHEFLALPYSHDFQINLDVPRTISGHVFFQRQYRDGQRLLFRVLHALSLFYPEIGYVQGMASLVATFLCYYDEEYAFIMSVRLWEERGILSIFSDSFNNLFSCFNELKSKLLKTKVGKKLLSLGIDVSVFSTKWYLTLFSHSLSFCTQLRIWDVFIWYHSDEKDRFEILHLTAMAIIWGMKDMLIKADFEMAMKLLTSRIHVVDDDALMELIESQWKSMKKGWASSGPHPTKHPRCRIPKLKPIPEGIMLQTESNSQLFYNPPASPPDYRITPYSFLPETVKKLSEKSVFHGKLPPPLSPIKKKKYHLTDDDIKQIKLLRESGMSRCNIAKKFNASQLFVGIVAPLSKEKLQEIEQKRQEIRKQWSDSKKEAMMNRMKRRKLWGKEYQL</sequence>
<gene>
    <name evidence="1" type="ORF">PORY_000099</name>
</gene>
<comment type="caution">
    <text evidence="1">The sequence shown here is derived from an EMBL/GenBank/DDBJ whole genome shotgun (WGS) entry which is preliminary data.</text>
</comment>
<dbReference type="EMBL" id="JABTEG010000001">
    <property type="protein sequence ID" value="KAG4306111.1"/>
    <property type="molecule type" value="Genomic_DNA"/>
</dbReference>
<organism evidence="1 2">
    <name type="scientific">Pneumocystis oryctolagi</name>
    <dbReference type="NCBI Taxonomy" id="42067"/>
    <lineage>
        <taxon>Eukaryota</taxon>
        <taxon>Fungi</taxon>
        <taxon>Dikarya</taxon>
        <taxon>Ascomycota</taxon>
        <taxon>Taphrinomycotina</taxon>
        <taxon>Pneumocystomycetes</taxon>
        <taxon>Pneumocystaceae</taxon>
        <taxon>Pneumocystis</taxon>
    </lineage>
</organism>
<proteinExistence type="predicted"/>
<protein>
    <submittedName>
        <fullName evidence="1">Uncharacterized protein</fullName>
    </submittedName>
</protein>
<name>A0ACB7CEL9_9ASCO</name>